<evidence type="ECO:0000256" key="4">
    <source>
        <dbReference type="ARBA" id="ARBA00022729"/>
    </source>
</evidence>
<dbReference type="InterPro" id="IPR051915">
    <property type="entry name" value="Cellulose_Degrad_GH3"/>
</dbReference>
<dbReference type="GO" id="GO:0009251">
    <property type="term" value="P:glucan catabolic process"/>
    <property type="evidence" value="ECO:0007669"/>
    <property type="project" value="TreeGrafter"/>
</dbReference>
<dbReference type="Proteomes" id="UP000886819">
    <property type="component" value="Unassembled WGS sequence"/>
</dbReference>
<feature type="chain" id="PRO_5039609057" description="beta-glucosidase" evidence="7">
    <location>
        <begin position="28"/>
        <end position="629"/>
    </location>
</feature>
<dbReference type="Pfam" id="PF01915">
    <property type="entry name" value="Glyco_hydro_3_C"/>
    <property type="match status" value="1"/>
</dbReference>
<dbReference type="PANTHER" id="PTHR30620">
    <property type="entry name" value="PERIPLASMIC BETA-GLUCOSIDASE-RELATED"/>
    <property type="match status" value="1"/>
</dbReference>
<dbReference type="SUPFAM" id="SSF52279">
    <property type="entry name" value="Beta-D-glucan exohydrolase, C-terminal domain"/>
    <property type="match status" value="1"/>
</dbReference>
<keyword evidence="6" id="KW-0326">Glycosidase</keyword>
<evidence type="ECO:0000256" key="2">
    <source>
        <dbReference type="ARBA" id="ARBA00005336"/>
    </source>
</evidence>
<reference evidence="10" key="1">
    <citation type="submission" date="2020-10" db="EMBL/GenBank/DDBJ databases">
        <authorList>
            <person name="Gilroy R."/>
        </authorList>
    </citation>
    <scope>NUCLEOTIDE SEQUENCE</scope>
    <source>
        <strain evidence="10">ChiHile30-977</strain>
    </source>
</reference>
<evidence type="ECO:0000313" key="11">
    <source>
        <dbReference type="Proteomes" id="UP000886819"/>
    </source>
</evidence>
<gene>
    <name evidence="10" type="ORF">IAA66_02765</name>
</gene>
<evidence type="ECO:0000313" key="10">
    <source>
        <dbReference type="EMBL" id="HIQ62493.1"/>
    </source>
</evidence>
<reference evidence="10" key="2">
    <citation type="journal article" date="2021" name="PeerJ">
        <title>Extensive microbial diversity within the chicken gut microbiome revealed by metagenomics and culture.</title>
        <authorList>
            <person name="Gilroy R."/>
            <person name="Ravi A."/>
            <person name="Getino M."/>
            <person name="Pursley I."/>
            <person name="Horton D.L."/>
            <person name="Alikhan N.F."/>
            <person name="Baker D."/>
            <person name="Gharbi K."/>
            <person name="Hall N."/>
            <person name="Watson M."/>
            <person name="Adriaenssens E.M."/>
            <person name="Foster-Nyarko E."/>
            <person name="Jarju S."/>
            <person name="Secka A."/>
            <person name="Antonio M."/>
            <person name="Oren A."/>
            <person name="Chaudhuri R.R."/>
            <person name="La Ragione R."/>
            <person name="Hildebrand F."/>
            <person name="Pallen M.J."/>
        </authorList>
    </citation>
    <scope>NUCLEOTIDE SEQUENCE</scope>
    <source>
        <strain evidence="10">ChiHile30-977</strain>
    </source>
</reference>
<dbReference type="InterPro" id="IPR001764">
    <property type="entry name" value="Glyco_hydro_3_N"/>
</dbReference>
<keyword evidence="5 10" id="KW-0378">Hydrolase</keyword>
<dbReference type="InterPro" id="IPR017853">
    <property type="entry name" value="GH"/>
</dbReference>
<dbReference type="Pfam" id="PF00933">
    <property type="entry name" value="Glyco_hydro_3"/>
    <property type="match status" value="1"/>
</dbReference>
<dbReference type="InterPro" id="IPR002772">
    <property type="entry name" value="Glyco_hydro_3_C"/>
</dbReference>
<comment type="catalytic activity">
    <reaction evidence="1">
        <text>Hydrolysis of terminal, non-reducing beta-D-glucosyl residues with release of beta-D-glucose.</text>
        <dbReference type="EC" id="3.2.1.21"/>
    </reaction>
</comment>
<keyword evidence="4 7" id="KW-0732">Signal</keyword>
<dbReference type="Gene3D" id="3.20.20.300">
    <property type="entry name" value="Glycoside hydrolase, family 3, N-terminal domain"/>
    <property type="match status" value="1"/>
</dbReference>
<feature type="domain" description="Glycoside hydrolase family 3 N-terminal" evidence="8">
    <location>
        <begin position="86"/>
        <end position="339"/>
    </location>
</feature>
<comment type="similarity">
    <text evidence="2">Belongs to the glycosyl hydrolase 3 family.</text>
</comment>
<feature type="domain" description="Glycoside hydrolase family 3 C-terminal" evidence="9">
    <location>
        <begin position="422"/>
        <end position="622"/>
    </location>
</feature>
<dbReference type="PRINTS" id="PR00133">
    <property type="entry name" value="GLHYDRLASE3"/>
</dbReference>
<feature type="signal peptide" evidence="7">
    <location>
        <begin position="1"/>
        <end position="27"/>
    </location>
</feature>
<dbReference type="AlphaFoldDB" id="A0A9D1CIM2"/>
<dbReference type="PANTHER" id="PTHR30620:SF16">
    <property type="entry name" value="LYSOSOMAL BETA GLUCOSIDASE"/>
    <property type="match status" value="1"/>
</dbReference>
<dbReference type="InterPro" id="IPR036962">
    <property type="entry name" value="Glyco_hydro_3_N_sf"/>
</dbReference>
<dbReference type="EC" id="3.2.1.21" evidence="3"/>
<evidence type="ECO:0000256" key="7">
    <source>
        <dbReference type="SAM" id="SignalP"/>
    </source>
</evidence>
<dbReference type="Gene3D" id="3.40.50.1700">
    <property type="entry name" value="Glycoside hydrolase family 3 C-terminal domain"/>
    <property type="match status" value="1"/>
</dbReference>
<evidence type="ECO:0000256" key="3">
    <source>
        <dbReference type="ARBA" id="ARBA00012744"/>
    </source>
</evidence>
<dbReference type="PROSITE" id="PS51257">
    <property type="entry name" value="PROKAR_LIPOPROTEIN"/>
    <property type="match status" value="1"/>
</dbReference>
<name>A0A9D1CIM2_9FIRM</name>
<proteinExistence type="inferred from homology"/>
<sequence>MKRMWRKLASVLLAGLLTLSACPAVLAEEAPVQPELVARVKNIIEVDGYQFKDLNNNGELDPYEDWRLTPEERAEDLLGRMDATQKAAQMVHLTLVSKKDDWFTDSNVGFALVYEYIFDSATEAAQRTNEIQELSESSALGIPLIFSMDTEAGAAFVKDATFLPDEINQGAVGDPELVARLNEVLRQELLAVGVRMALSPDADLITDPRWGRNQECYSENTEVVQELIVAAVQALQVGSTLTEDSVIATVKHFPGAGAQTDGVDGTPLTIQEDSIDLHLAGFKAAIEAGVAAVMPYGYSTVPYLGGDAVENSADQSAAVMTDLLRGELGYTGIIQTDWGLNFVGAANAGADILGGAGVRSTRQLVEGVAEERLTDACRRILVAKFELGIFENPYVDEENAAAVLGSEEHRAVAREAAARSLTLLKYENAAALAEQKIVVAGELAQDVRALNSGWTAKDPIEIEGTTLLEAFQNKIGAENVTYIAEAAQVPADLTGTTAIVVIGEESGTHEPSWGTETLEFPQEQVDLVKALADAGANVVEVVLMNRAYVMTEMVDLADSVLLAYRPGVTCGAEAVVNALYGETPITGKTPFQIPRTMEQVLNQREDLPMDIEDPLFEYGFGIEVESFGA</sequence>
<accession>A0A9D1CIM2</accession>
<comment type="caution">
    <text evidence="10">The sequence shown here is derived from an EMBL/GenBank/DDBJ whole genome shotgun (WGS) entry which is preliminary data.</text>
</comment>
<dbReference type="EMBL" id="DVFI01000037">
    <property type="protein sequence ID" value="HIQ62493.1"/>
    <property type="molecule type" value="Genomic_DNA"/>
</dbReference>
<evidence type="ECO:0000259" key="9">
    <source>
        <dbReference type="Pfam" id="PF01915"/>
    </source>
</evidence>
<evidence type="ECO:0000259" key="8">
    <source>
        <dbReference type="Pfam" id="PF00933"/>
    </source>
</evidence>
<dbReference type="InterPro" id="IPR036881">
    <property type="entry name" value="Glyco_hydro_3_C_sf"/>
</dbReference>
<dbReference type="GO" id="GO:0008422">
    <property type="term" value="F:beta-glucosidase activity"/>
    <property type="evidence" value="ECO:0007669"/>
    <property type="project" value="UniProtKB-EC"/>
</dbReference>
<evidence type="ECO:0000256" key="1">
    <source>
        <dbReference type="ARBA" id="ARBA00000448"/>
    </source>
</evidence>
<organism evidence="10 11">
    <name type="scientific">Candidatus Avichristensenella intestinipullorum</name>
    <dbReference type="NCBI Taxonomy" id="2840693"/>
    <lineage>
        <taxon>Bacteria</taxon>
        <taxon>Bacillati</taxon>
        <taxon>Bacillota</taxon>
        <taxon>Clostridia</taxon>
        <taxon>Candidatus Avichristensenella</taxon>
    </lineage>
</organism>
<protein>
    <recommendedName>
        <fullName evidence="3">beta-glucosidase</fullName>
        <ecNumber evidence="3">3.2.1.21</ecNumber>
    </recommendedName>
</protein>
<evidence type="ECO:0000256" key="6">
    <source>
        <dbReference type="ARBA" id="ARBA00023295"/>
    </source>
</evidence>
<dbReference type="SUPFAM" id="SSF51445">
    <property type="entry name" value="(Trans)glycosidases"/>
    <property type="match status" value="1"/>
</dbReference>
<evidence type="ECO:0000256" key="5">
    <source>
        <dbReference type="ARBA" id="ARBA00022801"/>
    </source>
</evidence>